<dbReference type="AlphaFoldDB" id="A0A7L2UR31"/>
<dbReference type="SUPFAM" id="SSF53300">
    <property type="entry name" value="vWA-like"/>
    <property type="match status" value="1"/>
</dbReference>
<keyword evidence="3" id="KW-1185">Reference proteome</keyword>
<feature type="non-terminal residue" evidence="2">
    <location>
        <position position="1"/>
    </location>
</feature>
<dbReference type="PRINTS" id="PR00453">
    <property type="entry name" value="VWFADOMAIN"/>
</dbReference>
<dbReference type="Pfam" id="PF00092">
    <property type="entry name" value="VWA"/>
    <property type="match status" value="1"/>
</dbReference>
<dbReference type="Gene3D" id="3.40.50.410">
    <property type="entry name" value="von Willebrand factor, type A domain"/>
    <property type="match status" value="1"/>
</dbReference>
<dbReference type="Proteomes" id="UP000528411">
    <property type="component" value="Unassembled WGS sequence"/>
</dbReference>
<evidence type="ECO:0000313" key="3">
    <source>
        <dbReference type="Proteomes" id="UP000528411"/>
    </source>
</evidence>
<feature type="domain" description="VWFA" evidence="1">
    <location>
        <begin position="134"/>
        <end position="219"/>
    </location>
</feature>
<dbReference type="InterPro" id="IPR050525">
    <property type="entry name" value="ECM_Assembly_Org"/>
</dbReference>
<gene>
    <name evidence="2" type="primary">Itga10_1</name>
    <name evidence="2" type="ORF">BALREX_R13425</name>
</gene>
<reference evidence="2 3" key="1">
    <citation type="submission" date="2019-09" db="EMBL/GenBank/DDBJ databases">
        <title>Bird 10,000 Genomes (B10K) Project - Family phase.</title>
        <authorList>
            <person name="Zhang G."/>
        </authorList>
    </citation>
    <scope>NUCLEOTIDE SEQUENCE [LARGE SCALE GENOMIC DNA]</scope>
    <source>
        <strain evidence="2">B10K-DU-012-56</strain>
    </source>
</reference>
<feature type="non-terminal residue" evidence="2">
    <location>
        <position position="236"/>
    </location>
</feature>
<dbReference type="Gene3D" id="2.130.10.130">
    <property type="entry name" value="Integrin alpha, N-terminal"/>
    <property type="match status" value="1"/>
</dbReference>
<dbReference type="InterPro" id="IPR036465">
    <property type="entry name" value="vWFA_dom_sf"/>
</dbReference>
<evidence type="ECO:0000313" key="2">
    <source>
        <dbReference type="EMBL" id="NXS47988.1"/>
    </source>
</evidence>
<dbReference type="PANTHER" id="PTHR24020">
    <property type="entry name" value="COLLAGEN ALPHA"/>
    <property type="match status" value="1"/>
</dbReference>
<accession>A0A7L2UR31</accession>
<sequence length="236" mass="25582">PRRLLVGAPWDGDRQGDVYKCRVGPPNATCAKANLGTAMPRGGGRNVHFGMTLLDAEDGGFVACAPLWSQPCGTSVFSTGICARLDADLRPVGTIAPTAQREWDGRPRRAVPRRAAPRRCQLRCPLAGCSTYMDIVIVLDGSNSIYPWYEVQSFLSSVLGKFFIGPGQIQVGVLQYGERAVHEWALGRYRTAEEVVEAAKNISRQEGRETRTAFAIRRAWWAPAPGPRPGSGSGLG</sequence>
<name>A0A7L2UR31_BALRX</name>
<evidence type="ECO:0000259" key="1">
    <source>
        <dbReference type="PROSITE" id="PS50234"/>
    </source>
</evidence>
<organism evidence="2 3">
    <name type="scientific">Balaeniceps rex</name>
    <name type="common">Shoebill</name>
    <dbReference type="NCBI Taxonomy" id="33584"/>
    <lineage>
        <taxon>Eukaryota</taxon>
        <taxon>Metazoa</taxon>
        <taxon>Chordata</taxon>
        <taxon>Craniata</taxon>
        <taxon>Vertebrata</taxon>
        <taxon>Euteleostomi</taxon>
        <taxon>Archelosauria</taxon>
        <taxon>Archosauria</taxon>
        <taxon>Dinosauria</taxon>
        <taxon>Saurischia</taxon>
        <taxon>Theropoda</taxon>
        <taxon>Coelurosauria</taxon>
        <taxon>Aves</taxon>
        <taxon>Neognathae</taxon>
        <taxon>Neoaves</taxon>
        <taxon>Aequornithes</taxon>
        <taxon>Pelecaniformes</taxon>
        <taxon>Balaenicipitidae</taxon>
        <taxon>Balaeniceps</taxon>
    </lineage>
</organism>
<comment type="caution">
    <text evidence="2">The sequence shown here is derived from an EMBL/GenBank/DDBJ whole genome shotgun (WGS) entry which is preliminary data.</text>
</comment>
<proteinExistence type="predicted"/>
<dbReference type="PROSITE" id="PS50234">
    <property type="entry name" value="VWFA"/>
    <property type="match status" value="1"/>
</dbReference>
<dbReference type="PANTHER" id="PTHR24020:SF87">
    <property type="entry name" value="COLLAGEN ALPHA-1(VI) CHAIN-LIKE"/>
    <property type="match status" value="1"/>
</dbReference>
<dbReference type="InterPro" id="IPR002035">
    <property type="entry name" value="VWF_A"/>
</dbReference>
<dbReference type="OrthoDB" id="5317514at2759"/>
<dbReference type="InterPro" id="IPR028994">
    <property type="entry name" value="Integrin_alpha_N"/>
</dbReference>
<protein>
    <submittedName>
        <fullName evidence="2">ITA10 protein</fullName>
    </submittedName>
</protein>
<dbReference type="EMBL" id="VYZW01049619">
    <property type="protein sequence ID" value="NXS47988.1"/>
    <property type="molecule type" value="Genomic_DNA"/>
</dbReference>